<feature type="transmembrane region" description="Helical" evidence="6">
    <location>
        <begin position="355"/>
        <end position="383"/>
    </location>
</feature>
<protein>
    <submittedName>
        <fullName evidence="7">Flippase</fullName>
    </submittedName>
</protein>
<keyword evidence="4 6" id="KW-1133">Transmembrane helix</keyword>
<dbReference type="InterPro" id="IPR002797">
    <property type="entry name" value="Polysacc_synth"/>
</dbReference>
<dbReference type="PANTHER" id="PTHR30250:SF11">
    <property type="entry name" value="O-ANTIGEN TRANSPORTER-RELATED"/>
    <property type="match status" value="1"/>
</dbReference>
<reference evidence="7 8" key="1">
    <citation type="submission" date="2023-04" db="EMBL/GenBank/DDBJ databases">
        <title>Halomonas strains isolated from rhizosphere soil.</title>
        <authorList>
            <person name="Xu L."/>
            <person name="Sun J.-Q."/>
        </authorList>
    </citation>
    <scope>NUCLEOTIDE SEQUENCE [LARGE SCALE GENOMIC DNA]</scope>
    <source>
        <strain evidence="7 8">LR5S20</strain>
    </source>
</reference>
<evidence type="ECO:0000256" key="4">
    <source>
        <dbReference type="ARBA" id="ARBA00022989"/>
    </source>
</evidence>
<keyword evidence="8" id="KW-1185">Reference proteome</keyword>
<gene>
    <name evidence="7" type="ORF">QLQ83_04165</name>
</gene>
<dbReference type="InterPro" id="IPR050833">
    <property type="entry name" value="Poly_Biosynth_Transport"/>
</dbReference>
<feature type="transmembrane region" description="Helical" evidence="6">
    <location>
        <begin position="33"/>
        <end position="53"/>
    </location>
</feature>
<feature type="transmembrane region" description="Helical" evidence="6">
    <location>
        <begin position="59"/>
        <end position="80"/>
    </location>
</feature>
<dbReference type="CDD" id="cd13128">
    <property type="entry name" value="MATE_Wzx_like"/>
    <property type="match status" value="1"/>
</dbReference>
<feature type="transmembrane region" description="Helical" evidence="6">
    <location>
        <begin position="141"/>
        <end position="164"/>
    </location>
</feature>
<dbReference type="PANTHER" id="PTHR30250">
    <property type="entry name" value="PST FAMILY PREDICTED COLANIC ACID TRANSPORTER"/>
    <property type="match status" value="1"/>
</dbReference>
<feature type="transmembrane region" description="Helical" evidence="6">
    <location>
        <begin position="277"/>
        <end position="304"/>
    </location>
</feature>
<feature type="transmembrane region" description="Helical" evidence="6">
    <location>
        <begin position="417"/>
        <end position="435"/>
    </location>
</feature>
<feature type="transmembrane region" description="Helical" evidence="6">
    <location>
        <begin position="176"/>
        <end position="196"/>
    </location>
</feature>
<comment type="subcellular location">
    <subcellularLocation>
        <location evidence="1">Cell membrane</location>
        <topology evidence="1">Multi-pass membrane protein</topology>
    </subcellularLocation>
</comment>
<feature type="transmembrane region" description="Helical" evidence="6">
    <location>
        <begin position="109"/>
        <end position="129"/>
    </location>
</feature>
<evidence type="ECO:0000256" key="6">
    <source>
        <dbReference type="SAM" id="Phobius"/>
    </source>
</evidence>
<evidence type="ECO:0000256" key="2">
    <source>
        <dbReference type="ARBA" id="ARBA00022475"/>
    </source>
</evidence>
<name>A0ABT6V011_9GAMM</name>
<feature type="transmembrane region" description="Helical" evidence="6">
    <location>
        <begin position="325"/>
        <end position="349"/>
    </location>
</feature>
<keyword evidence="3 6" id="KW-0812">Transmembrane</keyword>
<dbReference type="RefSeq" id="WP_282734301.1">
    <property type="nucleotide sequence ID" value="NZ_JASCQP010000013.1"/>
</dbReference>
<dbReference type="Proteomes" id="UP001225957">
    <property type="component" value="Unassembled WGS sequence"/>
</dbReference>
<evidence type="ECO:0000256" key="1">
    <source>
        <dbReference type="ARBA" id="ARBA00004651"/>
    </source>
</evidence>
<dbReference type="EMBL" id="JASCQP010000013">
    <property type="protein sequence ID" value="MDI5890287.1"/>
    <property type="molecule type" value="Genomic_DNA"/>
</dbReference>
<sequence length="446" mass="47779">MNTATFALITKLRGHLQGGGLKAQLLRGGIGSIAVKIAHTGLAFLLAVLLARTLGPEGYGIYSFAFALVSLMAVPSQLGLPELMVRETAKAQAHEQWGLLRGLWRWSSLTVWGFSSLIALAALTGIWLFGDGMGNAQRQTLLVSLLLIPLVALGNLRGAALKGLRRVVLGQLPESVLRPAILIGLTSAIWLLVGSITPMSAMGLHAIAAAVAFIIGAFLLWRARPQSLGASPTPQFQSRQWLSSALPLAMIAGLQLINNQTDIIMLGIFRSPEEVGVYKVVVASAAFVTFGLQAVNAVVSPYFAKYYIEGDMMRFQTIVKLSTRASLVMGLPVASIFLLLGDQLLGVVFGEEYVAGYNALMIIIIGQVVNVCVGLVGTILVMTGNEKSSLFALVVSSLVNVSLNVLLIPFYGIQGAAIASVMTIMLWNFFMWHMVKKKLNIQTGFL</sequence>
<keyword evidence="5 6" id="KW-0472">Membrane</keyword>
<accession>A0ABT6V011</accession>
<feature type="transmembrane region" description="Helical" evidence="6">
    <location>
        <begin position="390"/>
        <end position="411"/>
    </location>
</feature>
<keyword evidence="2" id="KW-1003">Cell membrane</keyword>
<dbReference type="Pfam" id="PF01943">
    <property type="entry name" value="Polysacc_synt"/>
    <property type="match status" value="1"/>
</dbReference>
<organism evidence="7 8">
    <name type="scientific">Halomonas rhizosphaerae</name>
    <dbReference type="NCBI Taxonomy" id="3043296"/>
    <lineage>
        <taxon>Bacteria</taxon>
        <taxon>Pseudomonadati</taxon>
        <taxon>Pseudomonadota</taxon>
        <taxon>Gammaproteobacteria</taxon>
        <taxon>Oceanospirillales</taxon>
        <taxon>Halomonadaceae</taxon>
        <taxon>Halomonas</taxon>
    </lineage>
</organism>
<proteinExistence type="predicted"/>
<comment type="caution">
    <text evidence="7">The sequence shown here is derived from an EMBL/GenBank/DDBJ whole genome shotgun (WGS) entry which is preliminary data.</text>
</comment>
<evidence type="ECO:0000256" key="3">
    <source>
        <dbReference type="ARBA" id="ARBA00022692"/>
    </source>
</evidence>
<feature type="transmembrane region" description="Helical" evidence="6">
    <location>
        <begin position="202"/>
        <end position="221"/>
    </location>
</feature>
<evidence type="ECO:0000313" key="7">
    <source>
        <dbReference type="EMBL" id="MDI5890287.1"/>
    </source>
</evidence>
<evidence type="ECO:0000313" key="8">
    <source>
        <dbReference type="Proteomes" id="UP001225957"/>
    </source>
</evidence>
<evidence type="ECO:0000256" key="5">
    <source>
        <dbReference type="ARBA" id="ARBA00023136"/>
    </source>
</evidence>